<dbReference type="Proteomes" id="UP000261875">
    <property type="component" value="Plasmid p5D_Fsymbiotica-1"/>
</dbReference>
<evidence type="ECO:0000256" key="1">
    <source>
        <dbReference type="SAM" id="MobiDB-lite"/>
    </source>
</evidence>
<dbReference type="RefSeq" id="WP_119797852.1">
    <property type="nucleotide sequence ID" value="NZ_CP021660.1"/>
</dbReference>
<keyword evidence="2" id="KW-1133">Transmembrane helix</keyword>
<dbReference type="EMBL" id="CP021660">
    <property type="protein sequence ID" value="AWK15539.1"/>
    <property type="molecule type" value="Genomic_DNA"/>
</dbReference>
<organism evidence="3 4">
    <name type="scientific">Candidatus Fukatsuia symbiotica</name>
    <dbReference type="NCBI Taxonomy" id="1878942"/>
    <lineage>
        <taxon>Bacteria</taxon>
        <taxon>Pseudomonadati</taxon>
        <taxon>Pseudomonadota</taxon>
        <taxon>Gammaproteobacteria</taxon>
        <taxon>Enterobacterales</taxon>
        <taxon>Yersiniaceae</taxon>
        <taxon>Candidatus Fukatsuia</taxon>
    </lineage>
</organism>
<reference evidence="3 4" key="1">
    <citation type="submission" date="2017-05" db="EMBL/GenBank/DDBJ databases">
        <title>Genome sequence of Candidatus Fukatsuia symbiotica and Candidatus Hamiltonella defensa from Acyrthosiphon pisum strain 5D.</title>
        <authorList>
            <person name="Patel V.A."/>
            <person name="Chevignon G."/>
            <person name="Russell J.A."/>
            <person name="Oliver K.M."/>
        </authorList>
    </citation>
    <scope>NUCLEOTIDE SEQUENCE [LARGE SCALE GENOMIC DNA]</scope>
    <source>
        <strain evidence="3 4">5D</strain>
        <plasmid evidence="4">p5d_fsymbiotica-1</plasmid>
    </source>
</reference>
<feature type="region of interest" description="Disordered" evidence="1">
    <location>
        <begin position="56"/>
        <end position="87"/>
    </location>
</feature>
<keyword evidence="3" id="KW-0614">Plasmid</keyword>
<accession>A0A2Y9CKH7</accession>
<evidence type="ECO:0000313" key="3">
    <source>
        <dbReference type="EMBL" id="AWK15539.1"/>
    </source>
</evidence>
<keyword evidence="2" id="KW-0812">Transmembrane</keyword>
<protein>
    <submittedName>
        <fullName evidence="3">Uncharacterized protein</fullName>
    </submittedName>
</protein>
<feature type="compositionally biased region" description="Polar residues" evidence="1">
    <location>
        <begin position="56"/>
        <end position="82"/>
    </location>
</feature>
<geneLocation type="plasmid" evidence="4">
    <name>p5d_fsymbiotica-1</name>
</geneLocation>
<keyword evidence="4" id="KW-1185">Reference proteome</keyword>
<dbReference type="OrthoDB" id="6561913at2"/>
<evidence type="ECO:0000256" key="2">
    <source>
        <dbReference type="SAM" id="Phobius"/>
    </source>
</evidence>
<keyword evidence="2" id="KW-0472">Membrane</keyword>
<name>A0A2Y9CKH7_9GAMM</name>
<gene>
    <name evidence="3" type="ORF">CCS41_14020</name>
</gene>
<sequence length="208" mass="23116">MEEESNPWPSFVDTFSSVLCIFIFIMLIFVLNNMLIVYDSSTKSYNVDKKSDQQPVASVTTSSADQSGNNSSVEKAETSNLDGESKEKETAYAAEVGSFDVGNAEKIDLTVTDKALTILYHGKLKGYPKKDILKIIEWLKKKGKKNFEIELFVSQSEISFSDSLRLAYERGITLMQEIKSLSPDFILNISVNVTSASLENKAVITPKS</sequence>
<proteinExistence type="predicted"/>
<feature type="transmembrane region" description="Helical" evidence="2">
    <location>
        <begin position="15"/>
        <end position="38"/>
    </location>
</feature>
<dbReference type="KEGG" id="fsm:CCS41_14020"/>
<evidence type="ECO:0000313" key="4">
    <source>
        <dbReference type="Proteomes" id="UP000261875"/>
    </source>
</evidence>
<dbReference type="AlphaFoldDB" id="A0A2Y9CKH7"/>